<proteinExistence type="predicted"/>
<evidence type="ECO:0000256" key="1">
    <source>
        <dbReference type="SAM" id="MobiDB-lite"/>
    </source>
</evidence>
<evidence type="ECO:0000313" key="3">
    <source>
        <dbReference type="EMBL" id="TDE16167.1"/>
    </source>
</evidence>
<evidence type="ECO:0000313" key="4">
    <source>
        <dbReference type="Proteomes" id="UP000294850"/>
    </source>
</evidence>
<sequence>MGSIQNSALALLFTAGLAHPSVATPNLANSTILVGMWKNEVNPSVFHVQYQGTKSGRTEVHILSPKSNYTTYSLHAVTNLGLTNSNTEYLAEDWDGDGISDLWAIKKSLTDSKSTEVHILSGASDYKEFIYHDSTILEESGDNFKFITKSNLSKNGFIKPDLVAIKLFGSKTTELHILSGVGNFKKFFMQSETALHPTTREWTFAFQKQPGLDQPELICISPANGGELHALGGKSYDRFTGHEIVSRENGASISKFAISKEAKEAVVACTAAALSIGAAAVAPVVTLFTYGQMLLLSAVCSWKSYEYFSMKYAEENSGSGGTSGANRANDMRGSNQSGVRGRVENGGATIIRR</sequence>
<keyword evidence="2" id="KW-0732">Signal</keyword>
<organism evidence="3 4">
    <name type="scientific">Dyadobacter psychrotolerans</name>
    <dbReference type="NCBI Taxonomy" id="2541721"/>
    <lineage>
        <taxon>Bacteria</taxon>
        <taxon>Pseudomonadati</taxon>
        <taxon>Bacteroidota</taxon>
        <taxon>Cytophagia</taxon>
        <taxon>Cytophagales</taxon>
        <taxon>Spirosomataceae</taxon>
        <taxon>Dyadobacter</taxon>
    </lineage>
</organism>
<gene>
    <name evidence="3" type="ORF">E0F88_07895</name>
</gene>
<accession>A0A4R5DR56</accession>
<protein>
    <recommendedName>
        <fullName evidence="5">VCBS repeat-containing protein</fullName>
    </recommendedName>
</protein>
<keyword evidence="4" id="KW-1185">Reference proteome</keyword>
<comment type="caution">
    <text evidence="3">The sequence shown here is derived from an EMBL/GenBank/DDBJ whole genome shotgun (WGS) entry which is preliminary data.</text>
</comment>
<dbReference type="AlphaFoldDB" id="A0A4R5DR56"/>
<feature type="chain" id="PRO_5020663655" description="VCBS repeat-containing protein" evidence="2">
    <location>
        <begin position="24"/>
        <end position="353"/>
    </location>
</feature>
<evidence type="ECO:0000256" key="2">
    <source>
        <dbReference type="SAM" id="SignalP"/>
    </source>
</evidence>
<feature type="signal peptide" evidence="2">
    <location>
        <begin position="1"/>
        <end position="23"/>
    </location>
</feature>
<dbReference type="RefSeq" id="WP_131957700.1">
    <property type="nucleotide sequence ID" value="NZ_SMFL01000003.1"/>
</dbReference>
<name>A0A4R5DR56_9BACT</name>
<reference evidence="3 4" key="1">
    <citation type="submission" date="2019-03" db="EMBL/GenBank/DDBJ databases">
        <title>Dyadobacter AR-3-6 sp. nov., isolated from arctic soil.</title>
        <authorList>
            <person name="Chaudhary D.K."/>
        </authorList>
    </citation>
    <scope>NUCLEOTIDE SEQUENCE [LARGE SCALE GENOMIC DNA]</scope>
    <source>
        <strain evidence="3 4">AR-3-6</strain>
    </source>
</reference>
<dbReference type="EMBL" id="SMFL01000003">
    <property type="protein sequence ID" value="TDE16167.1"/>
    <property type="molecule type" value="Genomic_DNA"/>
</dbReference>
<dbReference type="Proteomes" id="UP000294850">
    <property type="component" value="Unassembled WGS sequence"/>
</dbReference>
<evidence type="ECO:0008006" key="5">
    <source>
        <dbReference type="Google" id="ProtNLM"/>
    </source>
</evidence>
<feature type="region of interest" description="Disordered" evidence="1">
    <location>
        <begin position="316"/>
        <end position="353"/>
    </location>
</feature>
<dbReference type="OrthoDB" id="427753at2"/>